<keyword evidence="11" id="KW-0812">Transmembrane</keyword>
<organism evidence="13 14">
    <name type="scientific">Trematosphaeria pertusa</name>
    <dbReference type="NCBI Taxonomy" id="390896"/>
    <lineage>
        <taxon>Eukaryota</taxon>
        <taxon>Fungi</taxon>
        <taxon>Dikarya</taxon>
        <taxon>Ascomycota</taxon>
        <taxon>Pezizomycotina</taxon>
        <taxon>Dothideomycetes</taxon>
        <taxon>Pleosporomycetidae</taxon>
        <taxon>Pleosporales</taxon>
        <taxon>Massarineae</taxon>
        <taxon>Trematosphaeriaceae</taxon>
        <taxon>Trematosphaeria</taxon>
    </lineage>
</organism>
<feature type="compositionally biased region" description="Low complexity" evidence="10">
    <location>
        <begin position="492"/>
        <end position="515"/>
    </location>
</feature>
<feature type="region of interest" description="Disordered" evidence="10">
    <location>
        <begin position="553"/>
        <end position="597"/>
    </location>
</feature>
<dbReference type="SUPFAM" id="SSF51445">
    <property type="entry name" value="(Trans)glycosidases"/>
    <property type="match status" value="1"/>
</dbReference>
<evidence type="ECO:0000256" key="11">
    <source>
        <dbReference type="SAM" id="Phobius"/>
    </source>
</evidence>
<dbReference type="GO" id="GO:0071970">
    <property type="term" value="P:fungal-type cell wall (1-&gt;3)-beta-D-glucan biosynthetic process"/>
    <property type="evidence" value="ECO:0007669"/>
    <property type="project" value="TreeGrafter"/>
</dbReference>
<keyword evidence="5 9" id="KW-0472">Membrane</keyword>
<keyword evidence="3 9" id="KW-0336">GPI-anchor</keyword>
<dbReference type="Pfam" id="PF03198">
    <property type="entry name" value="Glyco_hydro_72"/>
    <property type="match status" value="1"/>
</dbReference>
<evidence type="ECO:0000259" key="12">
    <source>
        <dbReference type="SMART" id="SM00768"/>
    </source>
</evidence>
<evidence type="ECO:0000256" key="10">
    <source>
        <dbReference type="SAM" id="MobiDB-lite"/>
    </source>
</evidence>
<gene>
    <name evidence="13" type="ORF">BU26DRAFT_606670</name>
</gene>
<keyword evidence="11" id="KW-1133">Transmembrane helix</keyword>
<dbReference type="GO" id="GO:0098552">
    <property type="term" value="C:side of membrane"/>
    <property type="evidence" value="ECO:0007669"/>
    <property type="project" value="UniProtKB-KW"/>
</dbReference>
<dbReference type="EMBL" id="ML987198">
    <property type="protein sequence ID" value="KAF2246398.1"/>
    <property type="molecule type" value="Genomic_DNA"/>
</dbReference>
<evidence type="ECO:0000256" key="4">
    <source>
        <dbReference type="ARBA" id="ARBA00022729"/>
    </source>
</evidence>
<keyword evidence="6" id="KW-1015">Disulfide bond</keyword>
<dbReference type="Gene3D" id="3.20.20.80">
    <property type="entry name" value="Glycosidases"/>
    <property type="match status" value="1"/>
</dbReference>
<keyword evidence="7" id="KW-0325">Glycoprotein</keyword>
<sequence length="597" mass="64355">MQVLLGRFSYLLLVLHLALFSTAELDPIVIKGSHFFYKTSGSAFFVRGLTYDPSTIASGDSTQRIDPLADGPTCLRDIPYMTALNINVLRIYYVDANADHTTCMNALADAGIYVVTTLGSPTAYINPYTGRWMDFTLAQYTSVVDSLASFTNVLGFDVGERRYNQTLPFLKAAVRDVKQHMRDKAYRDIPIGFTSAMLYPYSGYTELSYMACQEAQADFLGLAMADLTDITSCTPQTDIDAAIELYRNASIPVFGIETGCYTTDPSNDDRTFGYVYRFFAINATASLSGTVVLGFYQEVTRNSTWGLVSVGAGGEEIIPGEAYSALSSVMATVSPTFVASAEYTPTATPGAACPAVRFASPLLPPQPYTPLCSCMMDTLLCTAKKGSIESLDPETALNKIMEPCGNNLTQNCVGLVADGGTGQYGAFSSCNLTAQYSWAVNEYWQTHGDDSCDLDGTAELRGARPAPSGDCKFLLDQAGENGEKTVTAFLNSTPAPTSTSGATTESTTDDASTGKTSLSAGAKAGIGVGVFAFVVFALLGILYFLRRKKQENKAKEAPYEHDEPDLPEYVAPRTETRHLPHPVRPEGQGLMHSPPPQ</sequence>
<dbReference type="EC" id="2.4.1.-" evidence="9"/>
<dbReference type="InterPro" id="IPR017853">
    <property type="entry name" value="GH"/>
</dbReference>
<dbReference type="AlphaFoldDB" id="A0A6A6I8J2"/>
<dbReference type="GO" id="GO:0005886">
    <property type="term" value="C:plasma membrane"/>
    <property type="evidence" value="ECO:0007669"/>
    <property type="project" value="UniProtKB-SubCell"/>
</dbReference>
<dbReference type="InterPro" id="IPR012946">
    <property type="entry name" value="X8"/>
</dbReference>
<feature type="transmembrane region" description="Helical" evidence="11">
    <location>
        <begin position="524"/>
        <end position="545"/>
    </location>
</feature>
<dbReference type="RefSeq" id="XP_033681402.1">
    <property type="nucleotide sequence ID" value="XM_033835682.1"/>
</dbReference>
<comment type="subcellular location">
    <subcellularLocation>
        <location evidence="1 9">Cell membrane</location>
        <topology evidence="1 9">Lipid-anchor</topology>
        <topology evidence="1 9">GPI-anchor</topology>
    </subcellularLocation>
</comment>
<proteinExistence type="inferred from homology"/>
<dbReference type="InterPro" id="IPR004886">
    <property type="entry name" value="Glucanosyltransferase"/>
</dbReference>
<reference evidence="13" key="1">
    <citation type="journal article" date="2020" name="Stud. Mycol.">
        <title>101 Dothideomycetes genomes: a test case for predicting lifestyles and emergence of pathogens.</title>
        <authorList>
            <person name="Haridas S."/>
            <person name="Albert R."/>
            <person name="Binder M."/>
            <person name="Bloem J."/>
            <person name="Labutti K."/>
            <person name="Salamov A."/>
            <person name="Andreopoulos B."/>
            <person name="Baker S."/>
            <person name="Barry K."/>
            <person name="Bills G."/>
            <person name="Bluhm B."/>
            <person name="Cannon C."/>
            <person name="Castanera R."/>
            <person name="Culley D."/>
            <person name="Daum C."/>
            <person name="Ezra D."/>
            <person name="Gonzalez J."/>
            <person name="Henrissat B."/>
            <person name="Kuo A."/>
            <person name="Liang C."/>
            <person name="Lipzen A."/>
            <person name="Lutzoni F."/>
            <person name="Magnuson J."/>
            <person name="Mondo S."/>
            <person name="Nolan M."/>
            <person name="Ohm R."/>
            <person name="Pangilinan J."/>
            <person name="Park H.-J."/>
            <person name="Ramirez L."/>
            <person name="Alfaro M."/>
            <person name="Sun H."/>
            <person name="Tritt A."/>
            <person name="Yoshinaga Y."/>
            <person name="Zwiers L.-H."/>
            <person name="Turgeon B."/>
            <person name="Goodwin S."/>
            <person name="Spatafora J."/>
            <person name="Crous P."/>
            <person name="Grigoriev I."/>
        </authorList>
    </citation>
    <scope>NUCLEOTIDE SEQUENCE</scope>
    <source>
        <strain evidence="13">CBS 122368</strain>
    </source>
</reference>
<keyword evidence="4 9" id="KW-0732">Signal</keyword>
<evidence type="ECO:0000313" key="14">
    <source>
        <dbReference type="Proteomes" id="UP000800094"/>
    </source>
</evidence>
<feature type="domain" description="X8" evidence="12">
    <location>
        <begin position="379"/>
        <end position="473"/>
    </location>
</feature>
<accession>A0A6A6I8J2</accession>
<evidence type="ECO:0000256" key="5">
    <source>
        <dbReference type="ARBA" id="ARBA00023136"/>
    </source>
</evidence>
<comment type="function">
    <text evidence="9">Splits internally a 1,3-beta-glucan molecule and transfers the newly generated reducing end (the donor) to the non-reducing end of another 1,3-beta-glucan molecule (the acceptor) forming a 1,3-beta linkage, resulting in the elongation of 1,3-beta-glucan chains in the cell wall.</text>
</comment>
<dbReference type="Proteomes" id="UP000800094">
    <property type="component" value="Unassembled WGS sequence"/>
</dbReference>
<keyword evidence="14" id="KW-1185">Reference proteome</keyword>
<evidence type="ECO:0000256" key="8">
    <source>
        <dbReference type="ARBA" id="ARBA00023288"/>
    </source>
</evidence>
<keyword evidence="8 9" id="KW-0449">Lipoprotein</keyword>
<dbReference type="Gene3D" id="1.20.58.1040">
    <property type="match status" value="1"/>
</dbReference>
<keyword evidence="9" id="KW-0808">Transferase</keyword>
<evidence type="ECO:0000313" key="13">
    <source>
        <dbReference type="EMBL" id="KAF2246398.1"/>
    </source>
</evidence>
<dbReference type="PANTHER" id="PTHR31468:SF2">
    <property type="entry name" value="1,3-BETA-GLUCANOSYLTRANSFERASE GAS1"/>
    <property type="match status" value="1"/>
</dbReference>
<evidence type="ECO:0000256" key="3">
    <source>
        <dbReference type="ARBA" id="ARBA00022622"/>
    </source>
</evidence>
<evidence type="ECO:0000256" key="2">
    <source>
        <dbReference type="ARBA" id="ARBA00007528"/>
    </source>
</evidence>
<dbReference type="Pfam" id="PF07983">
    <property type="entry name" value="X8"/>
    <property type="match status" value="1"/>
</dbReference>
<protein>
    <recommendedName>
        <fullName evidence="9">1,3-beta-glucanosyltransferase</fullName>
        <ecNumber evidence="9">2.4.1.-</ecNumber>
    </recommendedName>
</protein>
<dbReference type="SMART" id="SM00768">
    <property type="entry name" value="X8"/>
    <property type="match status" value="1"/>
</dbReference>
<dbReference type="PANTHER" id="PTHR31468">
    <property type="entry name" value="1,3-BETA-GLUCANOSYLTRANSFERASE GAS1"/>
    <property type="match status" value="1"/>
</dbReference>
<evidence type="ECO:0000256" key="7">
    <source>
        <dbReference type="ARBA" id="ARBA00023180"/>
    </source>
</evidence>
<name>A0A6A6I8J2_9PLEO</name>
<evidence type="ECO:0000256" key="1">
    <source>
        <dbReference type="ARBA" id="ARBA00004609"/>
    </source>
</evidence>
<dbReference type="GeneID" id="54589012"/>
<feature type="region of interest" description="Disordered" evidence="10">
    <location>
        <begin position="490"/>
        <end position="515"/>
    </location>
</feature>
<dbReference type="OrthoDB" id="3796639at2759"/>
<evidence type="ECO:0000256" key="6">
    <source>
        <dbReference type="ARBA" id="ARBA00023157"/>
    </source>
</evidence>
<dbReference type="GO" id="GO:0031505">
    <property type="term" value="P:fungal-type cell wall organization"/>
    <property type="evidence" value="ECO:0007669"/>
    <property type="project" value="TreeGrafter"/>
</dbReference>
<evidence type="ECO:0000256" key="9">
    <source>
        <dbReference type="RuleBase" id="RU361209"/>
    </source>
</evidence>
<feature type="chain" id="PRO_5025710812" description="1,3-beta-glucanosyltransferase" evidence="9">
    <location>
        <begin position="26"/>
        <end position="597"/>
    </location>
</feature>
<feature type="signal peptide" evidence="9">
    <location>
        <begin position="1"/>
        <end position="25"/>
    </location>
</feature>
<comment type="similarity">
    <text evidence="2 9">Belongs to the glycosyl hydrolase 72 family.</text>
</comment>
<dbReference type="GO" id="GO:0042124">
    <property type="term" value="F:1,3-beta-glucanosyltransferase activity"/>
    <property type="evidence" value="ECO:0007669"/>
    <property type="project" value="TreeGrafter"/>
</dbReference>